<dbReference type="RefSeq" id="WP_371827870.1">
    <property type="nucleotide sequence ID" value="NZ_BMXD01000023.1"/>
</dbReference>
<name>A0ABV7M3R5_9GAMM</name>
<sequence length="104" mass="12408">MAGRMLPCGHWKRAEPQPLKPRRFDADASERRPLPIFLLQRRRRPSRPPHVHVTAGEQVAKFWLEPVELQSSKRLRPHEINQLCKIIERHQAQFLEAWYAHFET</sequence>
<gene>
    <name evidence="2" type="ORF">ACFOEI_12565</name>
</gene>
<protein>
    <submittedName>
        <fullName evidence="2">DUF4160 domain-containing protein</fullName>
    </submittedName>
</protein>
<accession>A0ABV7M3R5</accession>
<reference evidence="3" key="1">
    <citation type="journal article" date="2019" name="Int. J. Syst. Evol. Microbiol.">
        <title>The Global Catalogue of Microorganisms (GCM) 10K type strain sequencing project: providing services to taxonomists for standard genome sequencing and annotation.</title>
        <authorList>
            <consortium name="The Broad Institute Genomics Platform"/>
            <consortium name="The Broad Institute Genome Sequencing Center for Infectious Disease"/>
            <person name="Wu L."/>
            <person name="Ma J."/>
        </authorList>
    </citation>
    <scope>NUCLEOTIDE SEQUENCE [LARGE SCALE GENOMIC DNA]</scope>
    <source>
        <strain evidence="3">KCTC 12847</strain>
    </source>
</reference>
<evidence type="ECO:0000256" key="1">
    <source>
        <dbReference type="SAM" id="MobiDB-lite"/>
    </source>
</evidence>
<evidence type="ECO:0000313" key="3">
    <source>
        <dbReference type="Proteomes" id="UP001595640"/>
    </source>
</evidence>
<dbReference type="EMBL" id="JBHRUH010000020">
    <property type="protein sequence ID" value="MFC3292897.1"/>
    <property type="molecule type" value="Genomic_DNA"/>
</dbReference>
<organism evidence="2 3">
    <name type="scientific">Modicisalibacter luteus</name>
    <dbReference type="NCBI Taxonomy" id="453962"/>
    <lineage>
        <taxon>Bacteria</taxon>
        <taxon>Pseudomonadati</taxon>
        <taxon>Pseudomonadota</taxon>
        <taxon>Gammaproteobacteria</taxon>
        <taxon>Oceanospirillales</taxon>
        <taxon>Halomonadaceae</taxon>
        <taxon>Modicisalibacter</taxon>
    </lineage>
</organism>
<keyword evidence="3" id="KW-1185">Reference proteome</keyword>
<dbReference type="Proteomes" id="UP001595640">
    <property type="component" value="Unassembled WGS sequence"/>
</dbReference>
<dbReference type="Pfam" id="PF13711">
    <property type="entry name" value="DUF4160"/>
    <property type="match status" value="1"/>
</dbReference>
<proteinExistence type="predicted"/>
<evidence type="ECO:0000313" key="2">
    <source>
        <dbReference type="EMBL" id="MFC3292897.1"/>
    </source>
</evidence>
<comment type="caution">
    <text evidence="2">The sequence shown here is derived from an EMBL/GenBank/DDBJ whole genome shotgun (WGS) entry which is preliminary data.</text>
</comment>
<feature type="region of interest" description="Disordered" evidence="1">
    <location>
        <begin position="1"/>
        <end position="25"/>
    </location>
</feature>
<dbReference type="InterPro" id="IPR025427">
    <property type="entry name" value="DUF4160"/>
</dbReference>